<dbReference type="OrthoDB" id="3270368at2759"/>
<sequence length="472" mass="51802">MESIKSAYLSLKNGATKSKSKANKDVNSTIDKLSDVLDILKLSTVSDTVFLKLSNLLRQTIQPLYEHELDLTLNLSSAIFLAVHNVKVVTSVDRASRKTWENVQSSVLSGLLDHLDEHRTAKTKASVGKAFFTSLSKLYFPKSPEQRVDCSSDLHTTVFMLLSEIVCGQSANASTLRNELNGGRRLGYAILNLRDFLPLEAALELFANILLALRGANSRSERLKFTQYVFDSQFFSSPTLLGGLAKITSADQWSDISSEVMKTIASLNAEFPQPFEISDFQLKGFKSRGPDNIFLESTAVVGSIPVPGGDDTLIIPFPFISGLQMASSGGEAVVKVSLNAPPIIGKKPVNCDLEDIFVEWKVQKQDIKRFSETLKSRKVPFDFSNFQHSRKLSIAQKGLSLEFNGSEDGPPPNATQEKAISIAKLWDESEAHRGVGQTSPLMHAIFPPSTGDAKGRPPVPVCRTFGVHRQRG</sequence>
<evidence type="ECO:0000313" key="2">
    <source>
        <dbReference type="EMBL" id="KAF6764907.1"/>
    </source>
</evidence>
<dbReference type="AlphaFoldDB" id="A0A8H6IIN7"/>
<comment type="caution">
    <text evidence="2">The sequence shown here is derived from an EMBL/GenBank/DDBJ whole genome shotgun (WGS) entry which is preliminary data.</text>
</comment>
<gene>
    <name evidence="2" type="ORF">DFP72DRAFT_325482</name>
</gene>
<dbReference type="Proteomes" id="UP000521943">
    <property type="component" value="Unassembled WGS sequence"/>
</dbReference>
<keyword evidence="3" id="KW-1185">Reference proteome</keyword>
<dbReference type="EMBL" id="JACGCI010000003">
    <property type="protein sequence ID" value="KAF6764907.1"/>
    <property type="molecule type" value="Genomic_DNA"/>
</dbReference>
<evidence type="ECO:0000313" key="3">
    <source>
        <dbReference type="Proteomes" id="UP000521943"/>
    </source>
</evidence>
<protein>
    <submittedName>
        <fullName evidence="2">Uncharacterized protein</fullName>
    </submittedName>
</protein>
<reference evidence="2 3" key="1">
    <citation type="submission" date="2020-07" db="EMBL/GenBank/DDBJ databases">
        <title>Comparative genomics of pyrophilous fungi reveals a link between fire events and developmental genes.</title>
        <authorList>
            <consortium name="DOE Joint Genome Institute"/>
            <person name="Steindorff A.S."/>
            <person name="Carver A."/>
            <person name="Calhoun S."/>
            <person name="Stillman K."/>
            <person name="Liu H."/>
            <person name="Lipzen A."/>
            <person name="Pangilinan J."/>
            <person name="Labutti K."/>
            <person name="Bruns T.D."/>
            <person name="Grigoriev I.V."/>
        </authorList>
    </citation>
    <scope>NUCLEOTIDE SEQUENCE [LARGE SCALE GENOMIC DNA]</scope>
    <source>
        <strain evidence="2 3">CBS 144469</strain>
    </source>
</reference>
<feature type="region of interest" description="Disordered" evidence="1">
    <location>
        <begin position="433"/>
        <end position="458"/>
    </location>
</feature>
<accession>A0A8H6IIN7</accession>
<proteinExistence type="predicted"/>
<evidence type="ECO:0000256" key="1">
    <source>
        <dbReference type="SAM" id="MobiDB-lite"/>
    </source>
</evidence>
<name>A0A8H6IIN7_9AGAR</name>
<organism evidence="2 3">
    <name type="scientific">Ephemerocybe angulata</name>
    <dbReference type="NCBI Taxonomy" id="980116"/>
    <lineage>
        <taxon>Eukaryota</taxon>
        <taxon>Fungi</taxon>
        <taxon>Dikarya</taxon>
        <taxon>Basidiomycota</taxon>
        <taxon>Agaricomycotina</taxon>
        <taxon>Agaricomycetes</taxon>
        <taxon>Agaricomycetidae</taxon>
        <taxon>Agaricales</taxon>
        <taxon>Agaricineae</taxon>
        <taxon>Psathyrellaceae</taxon>
        <taxon>Ephemerocybe</taxon>
    </lineage>
</organism>